<evidence type="ECO:0000256" key="2">
    <source>
        <dbReference type="SAM" id="MobiDB-lite"/>
    </source>
</evidence>
<feature type="compositionally biased region" description="Basic and acidic residues" evidence="2">
    <location>
        <begin position="1218"/>
        <end position="1259"/>
    </location>
</feature>
<feature type="compositionally biased region" description="Basic and acidic residues" evidence="2">
    <location>
        <begin position="1098"/>
        <end position="1127"/>
    </location>
</feature>
<gene>
    <name evidence="6" type="ORF">PEVE_00006234</name>
</gene>
<feature type="domain" description="F5/8 type C" evidence="3">
    <location>
        <begin position="14"/>
        <end position="160"/>
    </location>
</feature>
<dbReference type="InterPro" id="IPR002913">
    <property type="entry name" value="START_lipid-bd_dom"/>
</dbReference>
<dbReference type="Gene3D" id="3.30.530.20">
    <property type="match status" value="1"/>
</dbReference>
<organism evidence="6 7">
    <name type="scientific">Porites evermanni</name>
    <dbReference type="NCBI Taxonomy" id="104178"/>
    <lineage>
        <taxon>Eukaryota</taxon>
        <taxon>Metazoa</taxon>
        <taxon>Cnidaria</taxon>
        <taxon>Anthozoa</taxon>
        <taxon>Hexacorallia</taxon>
        <taxon>Scleractinia</taxon>
        <taxon>Fungiina</taxon>
        <taxon>Poritidae</taxon>
        <taxon>Porites</taxon>
    </lineage>
</organism>
<keyword evidence="7" id="KW-1185">Reference proteome</keyword>
<feature type="region of interest" description="Disordered" evidence="2">
    <location>
        <begin position="1476"/>
        <end position="1547"/>
    </location>
</feature>
<dbReference type="SUPFAM" id="SSF49723">
    <property type="entry name" value="Lipase/lipooxygenase domain (PLAT/LH2 domain)"/>
    <property type="match status" value="5"/>
</dbReference>
<dbReference type="PROSITE" id="PS50848">
    <property type="entry name" value="START"/>
    <property type="match status" value="1"/>
</dbReference>
<dbReference type="EMBL" id="CALNXI010000014">
    <property type="protein sequence ID" value="CAH3014769.1"/>
    <property type="molecule type" value="Genomic_DNA"/>
</dbReference>
<dbReference type="InterPro" id="IPR000421">
    <property type="entry name" value="FA58C"/>
</dbReference>
<dbReference type="Pfam" id="PF00754">
    <property type="entry name" value="F5_F8_type_C"/>
    <property type="match status" value="1"/>
</dbReference>
<evidence type="ECO:0000259" key="5">
    <source>
        <dbReference type="PROSITE" id="PS50848"/>
    </source>
</evidence>
<feature type="region of interest" description="Disordered" evidence="2">
    <location>
        <begin position="1577"/>
        <end position="1603"/>
    </location>
</feature>
<name>A0ABN8LGT5_9CNID</name>
<feature type="region of interest" description="Disordered" evidence="2">
    <location>
        <begin position="618"/>
        <end position="644"/>
    </location>
</feature>
<sequence length="2064" mass="239970">MGTVLEDSTSYTITTVPGGEPLGMENGTIPDENITASSSASAAPPHLGRLNGPASWCTGKADGCYLQVDLGSLHLLCAVATQGNPGGNRDYVKRYKLLYSTDSSNWTTYEENGNNIIAGNKDNASVQRKDLEQELIIRYVRFCPVDWYCWPCMRVELYGAPLNIGEKIGHLGSDEGGGFVIDKVMVTTYETQVDENGEPGLNEEANASKKTTEGEGHDYMVHIYTGNKWGAGTDANVMITIFGKEGDSGERKLDNEKNNFETGQKDSFPVNCTGSLGRLTKIRIGHDNTGFGAAWFLDKVIVEDLKSGETVEFPCQRWFSTNDDDGQITRELTRADGNDAEMTDHDYLVHIYTGDKWGAGTDANVMITIFGEDGDSGERRLDNNKNNFETGQKDSFTLTCATSLGRLTKVRIGHDNTGFGAAWFLDKVAVEDPKTGETVEFPCQRWFSIRDDDGQITRELIRADVLVVDDGKTSPVTGHDYIAHIYTGDKWGAGTDANVMITIFGEEGDSGQRRLDNDSNNFENGQKDSFTVSCATSLGRLTKIKIGHDNTGFGAAWFLDKVVIEDSKTGETAEFPCQRWFATSEDDGKIIRDLIRPGEEVKDDERTAVPGQQTVVLKIRDVGQVEPQPDQDGSSGKEQENVPTDITYEKEEVVVKTDEIQIKPAPKQEEPTVTEQENLPQEIVIDKEEVLVKTDEIKIESPPEQEEPKVKEEENLPPVIIINKEEVVVKTDEIQIEAPPEKEEPTAVKEEENLPQEIIIDKGHDYLVHIYTGDKWGAGTDANVMITIFGEDGDSGERKLDNNKNNFETGQKDSFTLSCATHLGRLNKIRIGHDNTGFGAAWFLDKVTVEDPKTGETVEFPCQRWFSTSEDDGQITRELTRTEKVLEPTEEAQVEMQPDKDEPSEEAQESIPEEVTIEKEVILVIKDETQVESPPEQEELTVKEQEHLPQEIIVDKGHDYLVHIYTGDKWGAGTDANVMITIFGEDGDSGERKLDNNKNNFETGQKDSFTLTCATHLGRLNKIRIGHDNTGFGAAWFLDKVTVEDPKTGETVEFPCQRWFSTSEDDGQITRELTRTDVSVPADATHVDENEEPEQDENTLKEQEKKIIREAKERQRKEEEQENRLEEIQIIIEQEEGKRRSSKDDMDKERMEAEARVKLVLDEERMMQQREKPDGEDQTEHRERPEEEQERIESPEYSRIEEEHRRRMDAISAILEEDEKRRREEKEQKRMEEENARRKKEEERRKRDEELRKKREEERLKWEEEHKKWEEERKRRDRELEAVLEEGRRKRAEDRRKREEELMKNREEERKKREEERKRRMEEEMRKLEELKKEREERWNKRVNVVVTNVDLSALENDKENNAKNRQQEKKKKEEGWIKAVETPRKIEEDLKKFKDEERKRLEEERKKLQESEHAQEEAEREFKSELRVKRREEPETVTRISRTTITVVPNREAAIEEEKRRLQWRMQKIEQDRLLREEEERKRKEEAEKKRRDEAERLRQEEEKRQKQEEEERQNYLEEIRLKREAGERQKQEEADRKRQEEERRRRLSLEGRRQRMEEDRKKREEEEQIWRRTMEEKKKKEEEERQKEIESQKKKRLSIDRKKFEEEEKKRLDAIERKRIEEEERARLEEEQRRREERQRWKLKQAERRRSGDIYRRQSEEDLRSREDRASFKERQRKKRDSKNFETKWMFINGEGNEIPDDDSVRSSVSDTSYSEPNVFIKTSPEPIVRKEEKSPYPDEKDSSQISQTTRVISVSTTITRTRHQDSRDRLHRCESEPSFVKEVSIPYRSQPRCDHLLPADPAVQMAEEMSFFDKYQENEGKLRPFPSWYGSLDMGSLPHLYSPTNPITDEDIDKLLAIEAEDFEKWKRVKKSRELEIYSRKGTGRGSPPVYKAIMILKDVPYRDAIDLLSDWDERGKWDKTFDGVSFLDQMGDFKVLKCSHNKKNRCLVLASLDREDEEPYYAWAWKSANHPSVPGEDTKLTVMRLDTGICGAIIRPYHDATQSSKITLITQVRGSVPSSLKSTYLIGNPSKWLIWLKKHHDSQVNKTAEQNKENDDSSSV</sequence>
<feature type="region of interest" description="Disordered" evidence="2">
    <location>
        <begin position="1402"/>
        <end position="1454"/>
    </location>
</feature>
<evidence type="ECO:0000313" key="6">
    <source>
        <dbReference type="EMBL" id="CAH3014769.1"/>
    </source>
</evidence>
<evidence type="ECO:0000259" key="4">
    <source>
        <dbReference type="PROSITE" id="PS50095"/>
    </source>
</evidence>
<feature type="region of interest" description="Disordered" evidence="2">
    <location>
        <begin position="889"/>
        <end position="913"/>
    </location>
</feature>
<dbReference type="PROSITE" id="PS50022">
    <property type="entry name" value="FA58C_3"/>
    <property type="match status" value="1"/>
</dbReference>
<dbReference type="PROSITE" id="PS01285">
    <property type="entry name" value="FA58C_1"/>
    <property type="match status" value="1"/>
</dbReference>
<feature type="region of interest" description="Disordered" evidence="2">
    <location>
        <begin position="1074"/>
        <end position="1259"/>
    </location>
</feature>
<evidence type="ECO:0000313" key="7">
    <source>
        <dbReference type="Proteomes" id="UP001159427"/>
    </source>
</evidence>
<accession>A0ABN8LGT5</accession>
<feature type="domain" description="START" evidence="5">
    <location>
        <begin position="1850"/>
        <end position="2049"/>
    </location>
</feature>
<dbReference type="InterPro" id="IPR023393">
    <property type="entry name" value="START-like_dom_sf"/>
</dbReference>
<dbReference type="CDD" id="cd00177">
    <property type="entry name" value="START"/>
    <property type="match status" value="1"/>
</dbReference>
<comment type="caution">
    <text evidence="6">The sequence shown here is derived from an EMBL/GenBank/DDBJ whole genome shotgun (WGS) entry which is preliminary data.</text>
</comment>
<dbReference type="InterPro" id="IPR036392">
    <property type="entry name" value="PLAT/LH2_dom_sf"/>
</dbReference>
<dbReference type="SMART" id="SM00231">
    <property type="entry name" value="FA58C"/>
    <property type="match status" value="1"/>
</dbReference>
<dbReference type="PANTHER" id="PTHR45901:SF3">
    <property type="entry name" value="LIPOXYGENASE HOMOLOGY DOMAIN-CONTAINING PROTEIN 1"/>
    <property type="match status" value="1"/>
</dbReference>
<feature type="compositionally biased region" description="Low complexity" evidence="2">
    <location>
        <begin position="1708"/>
        <end position="1717"/>
    </location>
</feature>
<dbReference type="SUPFAM" id="SSF49785">
    <property type="entry name" value="Galactose-binding domain-like"/>
    <property type="match status" value="1"/>
</dbReference>
<feature type="domain" description="PLAT" evidence="4">
    <location>
        <begin position="217"/>
        <end position="333"/>
    </location>
</feature>
<feature type="compositionally biased region" description="Acidic residues" evidence="2">
    <location>
        <begin position="902"/>
        <end position="912"/>
    </location>
</feature>
<feature type="region of interest" description="Disordered" evidence="2">
    <location>
        <begin position="1625"/>
        <end position="1751"/>
    </location>
</feature>
<feature type="domain" description="PLAT" evidence="4">
    <location>
        <begin position="958"/>
        <end position="1074"/>
    </location>
</feature>
<feature type="region of interest" description="Disordered" evidence="2">
    <location>
        <begin position="1"/>
        <end position="45"/>
    </location>
</feature>
<dbReference type="InterPro" id="IPR008979">
    <property type="entry name" value="Galactose-bd-like_sf"/>
</dbReference>
<feature type="region of interest" description="Disordered" evidence="2">
    <location>
        <begin position="1286"/>
        <end position="1322"/>
    </location>
</feature>
<feature type="domain" description="PLAT" evidence="4">
    <location>
        <begin position="345"/>
        <end position="461"/>
    </location>
</feature>
<comment type="caution">
    <text evidence="1">Lacks conserved residue(s) required for the propagation of feature annotation.</text>
</comment>
<dbReference type="SUPFAM" id="SSF55961">
    <property type="entry name" value="Bet v1-like"/>
    <property type="match status" value="1"/>
</dbReference>
<proteinExistence type="predicted"/>
<protein>
    <submittedName>
        <fullName evidence="6">Uncharacterized protein</fullName>
    </submittedName>
</protein>
<feature type="domain" description="PLAT" evidence="4">
    <location>
        <begin position="764"/>
        <end position="880"/>
    </location>
</feature>
<dbReference type="SMART" id="SM00308">
    <property type="entry name" value="LH2"/>
    <property type="match status" value="5"/>
</dbReference>
<dbReference type="Gene3D" id="2.40.180.10">
    <property type="entry name" value="Catalase core domain"/>
    <property type="match status" value="5"/>
</dbReference>
<feature type="domain" description="PLAT" evidence="4">
    <location>
        <begin position="479"/>
        <end position="595"/>
    </location>
</feature>
<dbReference type="InterPro" id="IPR001024">
    <property type="entry name" value="PLAT/LH2_dom"/>
</dbReference>
<evidence type="ECO:0000259" key="3">
    <source>
        <dbReference type="PROSITE" id="PS50022"/>
    </source>
</evidence>
<dbReference type="CDD" id="cd00057">
    <property type="entry name" value="FA58C"/>
    <property type="match status" value="1"/>
</dbReference>
<dbReference type="CDD" id="cd01756">
    <property type="entry name" value="PLAT_repeat"/>
    <property type="match status" value="5"/>
</dbReference>
<reference evidence="6 7" key="1">
    <citation type="submission" date="2022-05" db="EMBL/GenBank/DDBJ databases">
        <authorList>
            <consortium name="Genoscope - CEA"/>
            <person name="William W."/>
        </authorList>
    </citation>
    <scope>NUCLEOTIDE SEQUENCE [LARGE SCALE GENOMIC DNA]</scope>
</reference>
<dbReference type="Proteomes" id="UP001159427">
    <property type="component" value="Unassembled WGS sequence"/>
</dbReference>
<dbReference type="Pfam" id="PF01477">
    <property type="entry name" value="PLAT"/>
    <property type="match status" value="5"/>
</dbReference>
<feature type="region of interest" description="Disordered" evidence="2">
    <location>
        <begin position="1355"/>
        <end position="1377"/>
    </location>
</feature>
<dbReference type="Gene3D" id="2.60.120.260">
    <property type="entry name" value="Galactose-binding domain-like"/>
    <property type="match status" value="1"/>
</dbReference>
<dbReference type="InterPro" id="IPR052970">
    <property type="entry name" value="Inner_ear_hair_cell_LOXHD"/>
</dbReference>
<evidence type="ECO:0000256" key="1">
    <source>
        <dbReference type="PROSITE-ProRule" id="PRU00152"/>
    </source>
</evidence>
<dbReference type="PANTHER" id="PTHR45901">
    <property type="entry name" value="PROTEIN CBG12474"/>
    <property type="match status" value="1"/>
</dbReference>
<feature type="compositionally biased region" description="Basic and acidic residues" evidence="2">
    <location>
        <begin position="1730"/>
        <end position="1745"/>
    </location>
</feature>
<feature type="compositionally biased region" description="Polar residues" evidence="2">
    <location>
        <begin position="1"/>
        <end position="15"/>
    </location>
</feature>
<feature type="compositionally biased region" description="Basic and acidic residues" evidence="2">
    <location>
        <begin position="1135"/>
        <end position="1209"/>
    </location>
</feature>
<feature type="compositionally biased region" description="Basic and acidic residues" evidence="2">
    <location>
        <begin position="1625"/>
        <end position="1676"/>
    </location>
</feature>
<feature type="compositionally biased region" description="Low complexity" evidence="2">
    <location>
        <begin position="1438"/>
        <end position="1449"/>
    </location>
</feature>
<feature type="compositionally biased region" description="Basic and acidic residues" evidence="2">
    <location>
        <begin position="1356"/>
        <end position="1377"/>
    </location>
</feature>
<feature type="compositionally biased region" description="Basic and acidic residues" evidence="2">
    <location>
        <begin position="1402"/>
        <end position="1437"/>
    </location>
</feature>
<dbReference type="PROSITE" id="PS50095">
    <property type="entry name" value="PLAT"/>
    <property type="match status" value="5"/>
</dbReference>